<evidence type="ECO:0000313" key="7">
    <source>
        <dbReference type="Proteomes" id="UP000007015"/>
    </source>
</evidence>
<proteinExistence type="predicted"/>
<keyword evidence="2" id="KW-0611">Plant defense</keyword>
<reference evidence="6 7" key="1">
    <citation type="journal article" date="2005" name="PLoS Biol.">
        <title>The genomes of Oryza sativa: a history of duplications.</title>
        <authorList>
            <person name="Yu J."/>
            <person name="Wang J."/>
            <person name="Lin W."/>
            <person name="Li S."/>
            <person name="Li H."/>
            <person name="Zhou J."/>
            <person name="Ni P."/>
            <person name="Dong W."/>
            <person name="Hu S."/>
            <person name="Zeng C."/>
            <person name="Zhang J."/>
            <person name="Zhang Y."/>
            <person name="Li R."/>
            <person name="Xu Z."/>
            <person name="Li S."/>
            <person name="Li X."/>
            <person name="Zheng H."/>
            <person name="Cong L."/>
            <person name="Lin L."/>
            <person name="Yin J."/>
            <person name="Geng J."/>
            <person name="Li G."/>
            <person name="Shi J."/>
            <person name="Liu J."/>
            <person name="Lv H."/>
            <person name="Li J."/>
            <person name="Wang J."/>
            <person name="Deng Y."/>
            <person name="Ran L."/>
            <person name="Shi X."/>
            <person name="Wang X."/>
            <person name="Wu Q."/>
            <person name="Li C."/>
            <person name="Ren X."/>
            <person name="Wang J."/>
            <person name="Wang X."/>
            <person name="Li D."/>
            <person name="Liu D."/>
            <person name="Zhang X."/>
            <person name="Ji Z."/>
            <person name="Zhao W."/>
            <person name="Sun Y."/>
            <person name="Zhang Z."/>
            <person name="Bao J."/>
            <person name="Han Y."/>
            <person name="Dong L."/>
            <person name="Ji J."/>
            <person name="Chen P."/>
            <person name="Wu S."/>
            <person name="Liu J."/>
            <person name="Xiao Y."/>
            <person name="Bu D."/>
            <person name="Tan J."/>
            <person name="Yang L."/>
            <person name="Ye C."/>
            <person name="Zhang J."/>
            <person name="Xu J."/>
            <person name="Zhou Y."/>
            <person name="Yu Y."/>
            <person name="Zhang B."/>
            <person name="Zhuang S."/>
            <person name="Wei H."/>
            <person name="Liu B."/>
            <person name="Lei M."/>
            <person name="Yu H."/>
            <person name="Li Y."/>
            <person name="Xu H."/>
            <person name="Wei S."/>
            <person name="He X."/>
            <person name="Fang L."/>
            <person name="Zhang Z."/>
            <person name="Zhang Y."/>
            <person name="Huang X."/>
            <person name="Su Z."/>
            <person name="Tong W."/>
            <person name="Li J."/>
            <person name="Tong Z."/>
            <person name="Li S."/>
            <person name="Ye J."/>
            <person name="Wang L."/>
            <person name="Fang L."/>
            <person name="Lei T."/>
            <person name="Chen C."/>
            <person name="Chen H."/>
            <person name="Xu Z."/>
            <person name="Li H."/>
            <person name="Huang H."/>
            <person name="Zhang F."/>
            <person name="Xu H."/>
            <person name="Li N."/>
            <person name="Zhao C."/>
            <person name="Li S."/>
            <person name="Dong L."/>
            <person name="Huang Y."/>
            <person name="Li L."/>
            <person name="Xi Y."/>
            <person name="Qi Q."/>
            <person name="Li W."/>
            <person name="Zhang B."/>
            <person name="Hu W."/>
            <person name="Zhang Y."/>
            <person name="Tian X."/>
            <person name="Jiao Y."/>
            <person name="Liang X."/>
            <person name="Jin J."/>
            <person name="Gao L."/>
            <person name="Zheng W."/>
            <person name="Hao B."/>
            <person name="Liu S."/>
            <person name="Wang W."/>
            <person name="Yuan L."/>
            <person name="Cao M."/>
            <person name="McDermott J."/>
            <person name="Samudrala R."/>
            <person name="Wang J."/>
            <person name="Wong G.K."/>
            <person name="Yang H."/>
        </authorList>
    </citation>
    <scope>NUCLEOTIDE SEQUENCE [LARGE SCALE GENOMIC DNA]</scope>
    <source>
        <strain evidence="7">cv. 93-11</strain>
    </source>
</reference>
<organism evidence="6 7">
    <name type="scientific">Oryza sativa subsp. indica</name>
    <name type="common">Rice</name>
    <dbReference type="NCBI Taxonomy" id="39946"/>
    <lineage>
        <taxon>Eukaryota</taxon>
        <taxon>Viridiplantae</taxon>
        <taxon>Streptophyta</taxon>
        <taxon>Embryophyta</taxon>
        <taxon>Tracheophyta</taxon>
        <taxon>Spermatophyta</taxon>
        <taxon>Magnoliopsida</taxon>
        <taxon>Liliopsida</taxon>
        <taxon>Poales</taxon>
        <taxon>Poaceae</taxon>
        <taxon>BOP clade</taxon>
        <taxon>Oryzoideae</taxon>
        <taxon>Oryzeae</taxon>
        <taxon>Oryzinae</taxon>
        <taxon>Oryza</taxon>
        <taxon>Oryza sativa</taxon>
    </lineage>
</organism>
<dbReference type="Pfam" id="PF00931">
    <property type="entry name" value="NB-ARC"/>
    <property type="match status" value="1"/>
</dbReference>
<accession>A2XPQ3</accession>
<dbReference type="InterPro" id="IPR032675">
    <property type="entry name" value="LRR_dom_sf"/>
</dbReference>
<gene>
    <name evidence="6" type="ORF">OsI_14619</name>
</gene>
<evidence type="ECO:0000259" key="4">
    <source>
        <dbReference type="Pfam" id="PF23559"/>
    </source>
</evidence>
<dbReference type="Gene3D" id="3.40.50.300">
    <property type="entry name" value="P-loop containing nucleotide triphosphate hydrolases"/>
    <property type="match status" value="1"/>
</dbReference>
<feature type="domain" description="NB-ARC" evidence="3">
    <location>
        <begin position="46"/>
        <end position="196"/>
    </location>
</feature>
<dbReference type="InterPro" id="IPR027417">
    <property type="entry name" value="P-loop_NTPase"/>
</dbReference>
<dbReference type="SUPFAM" id="SSF52058">
    <property type="entry name" value="L domain-like"/>
    <property type="match status" value="1"/>
</dbReference>
<dbReference type="Pfam" id="PF23559">
    <property type="entry name" value="WHD_DRP"/>
    <property type="match status" value="1"/>
</dbReference>
<keyword evidence="7" id="KW-1185">Reference proteome</keyword>
<dbReference type="InterPro" id="IPR056789">
    <property type="entry name" value="LRR_R13L1-DRL21"/>
</dbReference>
<dbReference type="GO" id="GO:0043531">
    <property type="term" value="F:ADP binding"/>
    <property type="evidence" value="ECO:0007669"/>
    <property type="project" value="InterPro"/>
</dbReference>
<evidence type="ECO:0000256" key="2">
    <source>
        <dbReference type="ARBA" id="ARBA00022821"/>
    </source>
</evidence>
<dbReference type="Proteomes" id="UP000007015">
    <property type="component" value="Chromosome 4"/>
</dbReference>
<dbReference type="SUPFAM" id="SSF52540">
    <property type="entry name" value="P-loop containing nucleoside triphosphate hydrolases"/>
    <property type="match status" value="1"/>
</dbReference>
<dbReference type="PANTHER" id="PTHR36766:SF64">
    <property type="entry name" value="OS12G0206100 PROTEIN"/>
    <property type="match status" value="1"/>
</dbReference>
<dbReference type="Gene3D" id="3.80.10.10">
    <property type="entry name" value="Ribonuclease Inhibitor"/>
    <property type="match status" value="3"/>
</dbReference>
<sequence length="904" mass="102512">MSGTTSSATGRVFGRDVDRTKIVNMLREAAGDGEPGSSNYPCYSTTIGIYGIAGSGKTILAQYVCEYEKEDGHFSPVMWVDVSQSFSVDKIYRQMLEGAIGRPSYKYQNLDALENKLKAELRDKRFFLALDGLQSDVAQQERDQVRNTLNFGKRGSKILVTALSKDAAMSLGAKSPVEISEMDDNDFLDLFMHYALDGVRVLDSQKLQKLHSIGRGIANKLRRLPVAARRVGDRLCKKLEIMKYRVLTSYKNSGGATRNLTNRSGDALLTVLWMAEGFIKTSDGQKMEDIGEKYFEDLKSWSFIKSEGKLADSDDEWFTIPDMLHELAEMVAGNDCLRVLGDEVEVFRSDVRHLFITSSNAMKYKHDIYKMKKLRTLIISADGSRGITEQVLERMLKELKKLHVVQTYLDQDRVIVPESACGLKHLRFLSILGSHIRQVKLPTEFGKLYHLQTLEFPLSYYLDLNCSNVKRMSSQLINLRSISSPYVDLGIPYVEDLKQLQELSHFKVRKEEAYRLKQLMKQNNLRGSLKISGLESVESKEKALEANLTEKKCLTTLSLEWHAYHASYVKADKDLQLQVEILDGLQPPEQLTCLNICHYLGRTTPSWLSRKHGGVSNLQFLELRECYNLETLPEIAKLFTDLRKLRLNVLPNLTRLPRLPGMLKSLEISGCRRLEVTSMDDQRLFPASLECLHLTGCTVEDTVLRDSLRGCTVLGSLKLSQIDSFTEIPSETMRSLVRLRDLYIGGCKQLVRLEGLSHLDSLEHLTIIKCPSLMDLKVAGKAHAVPRLTVDDMSLVPKLLSRGACPSLKWLALEHSVELRGEWILEHLTSLAYLGFTSCHWNSLPNNLENLTALKELYFDFCGSIRSLPKLPKSLLYFRSIGCKFLFLGSNWDDIARIPYRRIL</sequence>
<dbReference type="HOGENOM" id="CLU_000837_8_0_1"/>
<dbReference type="AlphaFoldDB" id="A2XPQ3"/>
<dbReference type="PRINTS" id="PR00364">
    <property type="entry name" value="DISEASERSIST"/>
</dbReference>
<evidence type="ECO:0000259" key="3">
    <source>
        <dbReference type="Pfam" id="PF00931"/>
    </source>
</evidence>
<dbReference type="PANTHER" id="PTHR36766">
    <property type="entry name" value="PLANT BROAD-SPECTRUM MILDEW RESISTANCE PROTEIN RPW8"/>
    <property type="match status" value="1"/>
</dbReference>
<keyword evidence="1" id="KW-0433">Leucine-rich repeat</keyword>
<dbReference type="OMA" id="VIDCVHF"/>
<dbReference type="EMBL" id="CM000129">
    <property type="protein sequence ID" value="EAY92813.1"/>
    <property type="molecule type" value="Genomic_DNA"/>
</dbReference>
<protein>
    <submittedName>
        <fullName evidence="6">Uncharacterized protein</fullName>
    </submittedName>
</protein>
<evidence type="ECO:0000313" key="6">
    <source>
        <dbReference type="EMBL" id="EAY92813.1"/>
    </source>
</evidence>
<dbReference type="InterPro" id="IPR058922">
    <property type="entry name" value="WHD_DRP"/>
</dbReference>
<dbReference type="InterPro" id="IPR002182">
    <property type="entry name" value="NB-ARC"/>
</dbReference>
<evidence type="ECO:0000256" key="1">
    <source>
        <dbReference type="ARBA" id="ARBA00022614"/>
    </source>
</evidence>
<feature type="domain" description="Disease resistance protein winged helix" evidence="4">
    <location>
        <begin position="269"/>
        <end position="328"/>
    </location>
</feature>
<name>A2XPQ3_ORYSI</name>
<evidence type="ECO:0000259" key="5">
    <source>
        <dbReference type="Pfam" id="PF25019"/>
    </source>
</evidence>
<dbReference type="Pfam" id="PF25019">
    <property type="entry name" value="LRR_R13L1-DRL21"/>
    <property type="match status" value="1"/>
</dbReference>
<dbReference type="Gramene" id="BGIOSGA015699-TA">
    <property type="protein sequence ID" value="BGIOSGA015699-PA"/>
    <property type="gene ID" value="BGIOSGA015699"/>
</dbReference>
<dbReference type="STRING" id="39946.A2XPQ3"/>
<feature type="domain" description="R13L1/DRL21-like LRR repeat region" evidence="5">
    <location>
        <begin position="516"/>
        <end position="648"/>
    </location>
</feature>